<gene>
    <name evidence="1" type="ORF">CCOS01_04875</name>
</gene>
<comment type="caution">
    <text evidence="1">The sequence shown here is derived from an EMBL/GenBank/DDBJ whole genome shotgun (WGS) entry which is preliminary data.</text>
</comment>
<protein>
    <submittedName>
        <fullName evidence="1">Uncharacterized protein</fullName>
    </submittedName>
</protein>
<sequence length="146" mass="16283">MSQTPVIMMVFGDRRRLTARPETYPQLMNDARNAFRAKRAVEDGWVLRLEPKAAPIIKLEDKPQEASKRKRACSGDIAGSALMVINTDLDKAAKSTVTLNPNTIAKVFLVLRGVFSMVGTDVDGMEDQSKFRVLEWGGMEVNLELE</sequence>
<dbReference type="GeneID" id="85336603"/>
<dbReference type="RefSeq" id="XP_060317014.1">
    <property type="nucleotide sequence ID" value="XM_060453056.1"/>
</dbReference>
<name>A0AAJ0E3B6_9PEZI</name>
<proteinExistence type="predicted"/>
<evidence type="ECO:0000313" key="2">
    <source>
        <dbReference type="Proteomes" id="UP001240678"/>
    </source>
</evidence>
<reference evidence="1 2" key="1">
    <citation type="submission" date="2016-10" db="EMBL/GenBank/DDBJ databases">
        <title>The genome sequence of Colletotrichum fioriniae PJ7.</title>
        <authorList>
            <person name="Baroncelli R."/>
        </authorList>
    </citation>
    <scope>NUCLEOTIDE SEQUENCE [LARGE SCALE GENOMIC DNA]</scope>
    <source>
        <strain evidence="1 2">IMI 309622</strain>
    </source>
</reference>
<dbReference type="EMBL" id="MOOE01000004">
    <property type="protein sequence ID" value="KAK1532892.1"/>
    <property type="molecule type" value="Genomic_DNA"/>
</dbReference>
<dbReference type="AlphaFoldDB" id="A0AAJ0E3B6"/>
<organism evidence="1 2">
    <name type="scientific">Colletotrichum costaricense</name>
    <dbReference type="NCBI Taxonomy" id="1209916"/>
    <lineage>
        <taxon>Eukaryota</taxon>
        <taxon>Fungi</taxon>
        <taxon>Dikarya</taxon>
        <taxon>Ascomycota</taxon>
        <taxon>Pezizomycotina</taxon>
        <taxon>Sordariomycetes</taxon>
        <taxon>Hypocreomycetidae</taxon>
        <taxon>Glomerellales</taxon>
        <taxon>Glomerellaceae</taxon>
        <taxon>Colletotrichum</taxon>
        <taxon>Colletotrichum acutatum species complex</taxon>
    </lineage>
</organism>
<evidence type="ECO:0000313" key="1">
    <source>
        <dbReference type="EMBL" id="KAK1532892.1"/>
    </source>
</evidence>
<dbReference type="Proteomes" id="UP001240678">
    <property type="component" value="Unassembled WGS sequence"/>
</dbReference>
<accession>A0AAJ0E3B6</accession>
<keyword evidence="2" id="KW-1185">Reference proteome</keyword>